<protein>
    <submittedName>
        <fullName evidence="2">Uncharacterized protein</fullName>
    </submittedName>
</protein>
<proteinExistence type="predicted"/>
<evidence type="ECO:0000313" key="2">
    <source>
        <dbReference type="EMBL" id="KUF18174.1"/>
    </source>
</evidence>
<dbReference type="AlphaFoldDB" id="A0A0W7X5J0"/>
<dbReference type="EMBL" id="LOCL01000031">
    <property type="protein sequence ID" value="KUF18174.1"/>
    <property type="molecule type" value="Genomic_DNA"/>
</dbReference>
<dbReference type="Proteomes" id="UP000054804">
    <property type="component" value="Unassembled WGS sequence"/>
</dbReference>
<organism evidence="2 3">
    <name type="scientific">Streptomyces silvensis</name>
    <dbReference type="NCBI Taxonomy" id="1765722"/>
    <lineage>
        <taxon>Bacteria</taxon>
        <taxon>Bacillati</taxon>
        <taxon>Actinomycetota</taxon>
        <taxon>Actinomycetes</taxon>
        <taxon>Kitasatosporales</taxon>
        <taxon>Streptomycetaceae</taxon>
        <taxon>Streptomyces</taxon>
    </lineage>
</organism>
<name>A0A0W7X5J0_9ACTN</name>
<sequence>MQAVGQLRGGRVGVVRHRAQHVRAGASQYGGERDQGSGGIHGHARDVLAGEVDRCGADQDRGVEVMRSAILARSIARVDLMAAACGVVAMRARSCAVKWIRRGNDRPPPSRWPTLRTMPGY</sequence>
<gene>
    <name evidence="2" type="ORF">AT728_24650</name>
</gene>
<accession>A0A0W7X5J0</accession>
<feature type="region of interest" description="Disordered" evidence="1">
    <location>
        <begin position="102"/>
        <end position="121"/>
    </location>
</feature>
<reference evidence="2 3" key="1">
    <citation type="submission" date="2015-12" db="EMBL/GenBank/DDBJ databases">
        <title>Draft genome sequence of Streptomyces silvensis ATCC 53525, a producer of novel hormone antagonists.</title>
        <authorList>
            <person name="Johnston C.W."/>
            <person name="Li Y."/>
            <person name="Magarvey N.A."/>
        </authorList>
    </citation>
    <scope>NUCLEOTIDE SEQUENCE [LARGE SCALE GENOMIC DNA]</scope>
    <source>
        <strain evidence="2 3">ATCC 53525</strain>
    </source>
</reference>
<keyword evidence="3" id="KW-1185">Reference proteome</keyword>
<evidence type="ECO:0000313" key="3">
    <source>
        <dbReference type="Proteomes" id="UP000054804"/>
    </source>
</evidence>
<evidence type="ECO:0000256" key="1">
    <source>
        <dbReference type="SAM" id="MobiDB-lite"/>
    </source>
</evidence>
<comment type="caution">
    <text evidence="2">The sequence shown here is derived from an EMBL/GenBank/DDBJ whole genome shotgun (WGS) entry which is preliminary data.</text>
</comment>